<dbReference type="Proteomes" id="UP001592582">
    <property type="component" value="Unassembled WGS sequence"/>
</dbReference>
<dbReference type="EMBL" id="JBHEZX010000005">
    <property type="protein sequence ID" value="MFC1410478.1"/>
    <property type="molecule type" value="Genomic_DNA"/>
</dbReference>
<gene>
    <name evidence="1" type="ORF">ACEZDG_14510</name>
</gene>
<organism evidence="1 2">
    <name type="scientific">Streptacidiphilus alkalitolerans</name>
    <dbReference type="NCBI Taxonomy" id="3342712"/>
    <lineage>
        <taxon>Bacteria</taxon>
        <taxon>Bacillati</taxon>
        <taxon>Actinomycetota</taxon>
        <taxon>Actinomycetes</taxon>
        <taxon>Kitasatosporales</taxon>
        <taxon>Streptomycetaceae</taxon>
        <taxon>Streptacidiphilus</taxon>
    </lineage>
</organism>
<evidence type="ECO:0000313" key="2">
    <source>
        <dbReference type="Proteomes" id="UP001592582"/>
    </source>
</evidence>
<protein>
    <submittedName>
        <fullName evidence="1">Uncharacterized protein</fullName>
    </submittedName>
</protein>
<evidence type="ECO:0000313" key="1">
    <source>
        <dbReference type="EMBL" id="MFC1410478.1"/>
    </source>
</evidence>
<proteinExistence type="predicted"/>
<reference evidence="1 2" key="1">
    <citation type="submission" date="2024-09" db="EMBL/GenBank/DDBJ databases">
        <authorList>
            <person name="Lee S.D."/>
        </authorList>
    </citation>
    <scope>NUCLEOTIDE SEQUENCE [LARGE SCALE GENOMIC DNA]</scope>
    <source>
        <strain evidence="1 2">N1-1</strain>
    </source>
</reference>
<comment type="caution">
    <text evidence="1">The sequence shown here is derived from an EMBL/GenBank/DDBJ whole genome shotgun (WGS) entry which is preliminary data.</text>
</comment>
<name>A0ABV6V9S9_9ACTN</name>
<sequence length="269" mass="29227">MEITYARAVAVASTKWEASRERGDAEWTALSDDHRQTITAQALDWLNAAQENGLIASSEAVEDAAEPALAGNAHLVDLDDPNILVYLISSRGDGTASLVRAGNPGLDLEGAAYTLRTIAETWQPGQEQHIAMTRRWVAVNRRLDEVRAVLAAVVDGRLDVPALDLCETVTGILTQVDQSPAADLALYHAEFESLPLGLYTTREQARAHCQRDAESMNDMAAAGLFWSRDGDDDQKEELHRTTPVGHSLGTGFRVRTVTAHGRFDPNAEG</sequence>
<keyword evidence="2" id="KW-1185">Reference proteome</keyword>
<accession>A0ABV6V9S9</accession>